<protein>
    <recommendedName>
        <fullName evidence="3">HTH tetR-type domain-containing protein</fullName>
    </recommendedName>
</protein>
<feature type="DNA-binding region" description="H-T-H motif" evidence="2">
    <location>
        <begin position="36"/>
        <end position="55"/>
    </location>
</feature>
<dbReference type="EMBL" id="CAKKNT010000028">
    <property type="protein sequence ID" value="CAH0419191.1"/>
    <property type="molecule type" value="Genomic_DNA"/>
</dbReference>
<dbReference type="InterPro" id="IPR001647">
    <property type="entry name" value="HTH_TetR"/>
</dbReference>
<comment type="caution">
    <text evidence="4">The sequence shown here is derived from an EMBL/GenBank/DDBJ whole genome shotgun (WGS) entry which is preliminary data.</text>
</comment>
<dbReference type="Gene3D" id="1.10.357.10">
    <property type="entry name" value="Tetracycline Repressor, domain 2"/>
    <property type="match status" value="1"/>
</dbReference>
<keyword evidence="5" id="KW-1185">Reference proteome</keyword>
<dbReference type="PROSITE" id="PS50977">
    <property type="entry name" value="HTH_TETR_2"/>
    <property type="match status" value="1"/>
</dbReference>
<dbReference type="Proteomes" id="UP000789719">
    <property type="component" value="Unassembled WGS sequence"/>
</dbReference>
<dbReference type="PRINTS" id="PR00455">
    <property type="entry name" value="HTHTETR"/>
</dbReference>
<name>A0ABN8BQY6_9LACO</name>
<dbReference type="InterPro" id="IPR050109">
    <property type="entry name" value="HTH-type_TetR-like_transc_reg"/>
</dbReference>
<evidence type="ECO:0000259" key="3">
    <source>
        <dbReference type="PROSITE" id="PS50977"/>
    </source>
</evidence>
<keyword evidence="1 2" id="KW-0238">DNA-binding</keyword>
<feature type="domain" description="HTH tetR-type" evidence="3">
    <location>
        <begin position="13"/>
        <end position="73"/>
    </location>
</feature>
<accession>A0ABN8BQY6</accession>
<dbReference type="RefSeq" id="WP_230099235.1">
    <property type="nucleotide sequence ID" value="NZ_CAKKNT010000028.1"/>
</dbReference>
<dbReference type="PANTHER" id="PTHR30055">
    <property type="entry name" value="HTH-TYPE TRANSCRIPTIONAL REGULATOR RUTR"/>
    <property type="match status" value="1"/>
</dbReference>
<dbReference type="InterPro" id="IPR009057">
    <property type="entry name" value="Homeodomain-like_sf"/>
</dbReference>
<dbReference type="SUPFAM" id="SSF46689">
    <property type="entry name" value="Homeodomain-like"/>
    <property type="match status" value="1"/>
</dbReference>
<evidence type="ECO:0000313" key="5">
    <source>
        <dbReference type="Proteomes" id="UP000789719"/>
    </source>
</evidence>
<evidence type="ECO:0000313" key="4">
    <source>
        <dbReference type="EMBL" id="CAH0419191.1"/>
    </source>
</evidence>
<dbReference type="Pfam" id="PF00440">
    <property type="entry name" value="TetR_N"/>
    <property type="match status" value="1"/>
</dbReference>
<sequence>MVKEKFNSYDRRNTRAVKIKQAAYDLFNELPFADITMTMIAERAHVAKGTIFNYFRSKEDIFMAIILSGYLNYCEQMEASLMQTALADKAAVKQFFVEQTKIMAEQYATIILFNSLRRFSLEFHGDREQTEHGRIKIYEIHQRIWALINAQIPEISIESIGHALVVQSAIFNGLMNLGNMEKFNGVAFSTAMPDFKIDTYAETNHIFELYLDDIL</sequence>
<evidence type="ECO:0000256" key="2">
    <source>
        <dbReference type="PROSITE-ProRule" id="PRU00335"/>
    </source>
</evidence>
<gene>
    <name evidence="4" type="ORF">WGH24286_01638</name>
</gene>
<reference evidence="4 5" key="1">
    <citation type="submission" date="2021-11" db="EMBL/GenBank/DDBJ databases">
        <authorList>
            <person name="Depoorter E."/>
        </authorList>
    </citation>
    <scope>NUCLEOTIDE SEQUENCE [LARGE SCALE GENOMIC DNA]</scope>
    <source>
        <strain evidence="4 5">LMG 24286</strain>
    </source>
</reference>
<evidence type="ECO:0000256" key="1">
    <source>
        <dbReference type="ARBA" id="ARBA00023125"/>
    </source>
</evidence>
<proteinExistence type="predicted"/>
<organism evidence="4 5">
    <name type="scientific">Periweissella ghanensis</name>
    <dbReference type="NCBI Taxonomy" id="467997"/>
    <lineage>
        <taxon>Bacteria</taxon>
        <taxon>Bacillati</taxon>
        <taxon>Bacillota</taxon>
        <taxon>Bacilli</taxon>
        <taxon>Lactobacillales</taxon>
        <taxon>Lactobacillaceae</taxon>
        <taxon>Periweissella</taxon>
    </lineage>
</organism>